<organism evidence="5 6">
    <name type="scientific">Erysipelothrix inopinata</name>
    <dbReference type="NCBI Taxonomy" id="225084"/>
    <lineage>
        <taxon>Bacteria</taxon>
        <taxon>Bacillati</taxon>
        <taxon>Bacillota</taxon>
        <taxon>Erysipelotrichia</taxon>
        <taxon>Erysipelotrichales</taxon>
        <taxon>Erysipelotrichaceae</taxon>
        <taxon>Erysipelothrix</taxon>
    </lineage>
</organism>
<dbReference type="SMART" id="SM00382">
    <property type="entry name" value="AAA"/>
    <property type="match status" value="1"/>
</dbReference>
<evidence type="ECO:0000256" key="2">
    <source>
        <dbReference type="ARBA" id="ARBA00022741"/>
    </source>
</evidence>
<proteinExistence type="predicted"/>
<evidence type="ECO:0000313" key="6">
    <source>
        <dbReference type="Proteomes" id="UP000515928"/>
    </source>
</evidence>
<evidence type="ECO:0000259" key="4">
    <source>
        <dbReference type="PROSITE" id="PS50893"/>
    </source>
</evidence>
<evidence type="ECO:0000313" key="5">
    <source>
        <dbReference type="EMBL" id="QNN61659.1"/>
    </source>
</evidence>
<dbReference type="InterPro" id="IPR017871">
    <property type="entry name" value="ABC_transporter-like_CS"/>
</dbReference>
<keyword evidence="1" id="KW-0813">Transport</keyword>
<dbReference type="InterPro" id="IPR027417">
    <property type="entry name" value="P-loop_NTPase"/>
</dbReference>
<keyword evidence="3 5" id="KW-0067">ATP-binding</keyword>
<dbReference type="PROSITE" id="PS00211">
    <property type="entry name" value="ABC_TRANSPORTER_1"/>
    <property type="match status" value="1"/>
</dbReference>
<dbReference type="PANTHER" id="PTHR43582">
    <property type="entry name" value="LINEARMYCIN RESISTANCE ATP-BINDING PROTEIN LNRL"/>
    <property type="match status" value="1"/>
</dbReference>
<dbReference type="KEGG" id="eio:H9L01_04705"/>
<dbReference type="InterPro" id="IPR003439">
    <property type="entry name" value="ABC_transporter-like_ATP-bd"/>
</dbReference>
<dbReference type="Pfam" id="PF00005">
    <property type="entry name" value="ABC_tran"/>
    <property type="match status" value="1"/>
</dbReference>
<protein>
    <submittedName>
        <fullName evidence="5">ATP-binding cassette domain-containing protein</fullName>
    </submittedName>
</protein>
<keyword evidence="6" id="KW-1185">Reference proteome</keyword>
<dbReference type="InterPro" id="IPR025302">
    <property type="entry name" value="DrrA1/2-like_C"/>
</dbReference>
<evidence type="ECO:0000256" key="3">
    <source>
        <dbReference type="ARBA" id="ARBA00022840"/>
    </source>
</evidence>
<dbReference type="Gene3D" id="3.40.50.300">
    <property type="entry name" value="P-loop containing nucleotide triphosphate hydrolases"/>
    <property type="match status" value="1"/>
</dbReference>
<dbReference type="PROSITE" id="PS50893">
    <property type="entry name" value="ABC_TRANSPORTER_2"/>
    <property type="match status" value="1"/>
</dbReference>
<reference evidence="5 6" key="1">
    <citation type="submission" date="2020-08" db="EMBL/GenBank/DDBJ databases">
        <title>Genome sequence of Erysipelothrix inopinata DSM 15511T.</title>
        <authorList>
            <person name="Hyun D.-W."/>
            <person name="Bae J.-W."/>
        </authorList>
    </citation>
    <scope>NUCLEOTIDE SEQUENCE [LARGE SCALE GENOMIC DNA]</scope>
    <source>
        <strain evidence="5 6">DSM 15511</strain>
    </source>
</reference>
<dbReference type="RefSeq" id="WP_187534858.1">
    <property type="nucleotide sequence ID" value="NZ_CBCSHU010000003.1"/>
</dbReference>
<evidence type="ECO:0000256" key="1">
    <source>
        <dbReference type="ARBA" id="ARBA00022448"/>
    </source>
</evidence>
<dbReference type="EMBL" id="CP060715">
    <property type="protein sequence ID" value="QNN61659.1"/>
    <property type="molecule type" value="Genomic_DNA"/>
</dbReference>
<dbReference type="InterPro" id="IPR003593">
    <property type="entry name" value="AAA+_ATPase"/>
</dbReference>
<gene>
    <name evidence="5" type="ORF">H9L01_04705</name>
</gene>
<name>A0A7G9S1D4_9FIRM</name>
<sequence length="318" mass="36054">MENIIQVHNLVKEYKKKNGDPFIAVNGISFDVRRGEIFSFLGPNGAGKSTTISMLTTQKEITSGSVTIDGKDLEKYAIEAREKIGIVAQHNNLDRGLTARENLIFHALYFGMSKHEANKRADFLLDKFGLTDWENEYVRSFSGGMAQRLKIARAMVHRPEILFLDEPTTGLDPAYREILWEQMLELNKEGTTVFLTTHYMEEPERFSDIIAIFSHGKIQAIGTSDELKKRVPGKHVANVKFETISSEQEHLLQNLNIVESLSKTENDQFTLYLKDGDNPTESLLSWIRETNLKIETFNLSGISLDDVFVYLTTEGATQ</sequence>
<accession>A0A7G9S1D4</accession>
<dbReference type="GO" id="GO:0016887">
    <property type="term" value="F:ATP hydrolysis activity"/>
    <property type="evidence" value="ECO:0007669"/>
    <property type="project" value="InterPro"/>
</dbReference>
<dbReference type="AlphaFoldDB" id="A0A7G9S1D4"/>
<feature type="domain" description="ABC transporter" evidence="4">
    <location>
        <begin position="5"/>
        <end position="240"/>
    </location>
</feature>
<dbReference type="Pfam" id="PF13732">
    <property type="entry name" value="DrrA1-3_C"/>
    <property type="match status" value="1"/>
</dbReference>
<dbReference type="PANTHER" id="PTHR43582:SF4">
    <property type="entry name" value="ANTIBIOTIC RESISTANCE ABC TRANSPORTER ATP-BINDING PROTEIN"/>
    <property type="match status" value="1"/>
</dbReference>
<dbReference type="GO" id="GO:0005524">
    <property type="term" value="F:ATP binding"/>
    <property type="evidence" value="ECO:0007669"/>
    <property type="project" value="UniProtKB-KW"/>
</dbReference>
<dbReference type="Proteomes" id="UP000515928">
    <property type="component" value="Chromosome"/>
</dbReference>
<dbReference type="SUPFAM" id="SSF52540">
    <property type="entry name" value="P-loop containing nucleoside triphosphate hydrolases"/>
    <property type="match status" value="1"/>
</dbReference>
<keyword evidence="2" id="KW-0547">Nucleotide-binding</keyword>